<dbReference type="CDD" id="cd07185">
    <property type="entry name" value="OmpA_C-like"/>
    <property type="match status" value="1"/>
</dbReference>
<dbReference type="PANTHER" id="PTHR30329">
    <property type="entry name" value="STATOR ELEMENT OF FLAGELLAR MOTOR COMPLEX"/>
    <property type="match status" value="1"/>
</dbReference>
<accession>A0A6S6SB17</accession>
<evidence type="ECO:0000256" key="3">
    <source>
        <dbReference type="ARBA" id="ARBA00023237"/>
    </source>
</evidence>
<keyword evidence="2 4" id="KW-0472">Membrane</keyword>
<dbReference type="PROSITE" id="PS51123">
    <property type="entry name" value="OMPA_2"/>
    <property type="match status" value="1"/>
</dbReference>
<dbReference type="InterPro" id="IPR036737">
    <property type="entry name" value="OmpA-like_sf"/>
</dbReference>
<evidence type="ECO:0000256" key="2">
    <source>
        <dbReference type="ARBA" id="ARBA00023136"/>
    </source>
</evidence>
<protein>
    <recommendedName>
        <fullName evidence="5">OmpA-like domain-containing protein</fullName>
    </recommendedName>
</protein>
<dbReference type="InterPro" id="IPR006664">
    <property type="entry name" value="OMP_bac"/>
</dbReference>
<name>A0A6S6SB17_9BACT</name>
<comment type="subcellular location">
    <subcellularLocation>
        <location evidence="1">Cell outer membrane</location>
    </subcellularLocation>
</comment>
<dbReference type="Pfam" id="PF00691">
    <property type="entry name" value="OmpA"/>
    <property type="match status" value="1"/>
</dbReference>
<dbReference type="InterPro" id="IPR006665">
    <property type="entry name" value="OmpA-like"/>
</dbReference>
<dbReference type="Gene3D" id="3.30.1330.60">
    <property type="entry name" value="OmpA-like domain"/>
    <property type="match status" value="1"/>
</dbReference>
<keyword evidence="3" id="KW-0998">Cell outer membrane</keyword>
<feature type="domain" description="OmpA-like" evidence="5">
    <location>
        <begin position="16"/>
        <end position="134"/>
    </location>
</feature>
<gene>
    <name evidence="6" type="ORF">HELGO_WM31814</name>
</gene>
<evidence type="ECO:0000256" key="1">
    <source>
        <dbReference type="ARBA" id="ARBA00004442"/>
    </source>
</evidence>
<evidence type="ECO:0000259" key="5">
    <source>
        <dbReference type="PROSITE" id="PS51123"/>
    </source>
</evidence>
<reference evidence="6" key="1">
    <citation type="submission" date="2020-01" db="EMBL/GenBank/DDBJ databases">
        <authorList>
            <person name="Meier V. D."/>
            <person name="Meier V D."/>
        </authorList>
    </citation>
    <scope>NUCLEOTIDE SEQUENCE</scope>
    <source>
        <strain evidence="6">HLG_WM_MAG_10</strain>
    </source>
</reference>
<dbReference type="EMBL" id="CACVAQ010000074">
    <property type="protein sequence ID" value="CAA6802284.1"/>
    <property type="molecule type" value="Genomic_DNA"/>
</dbReference>
<organism evidence="6">
    <name type="scientific">uncultured Aureispira sp</name>
    <dbReference type="NCBI Taxonomy" id="1331704"/>
    <lineage>
        <taxon>Bacteria</taxon>
        <taxon>Pseudomonadati</taxon>
        <taxon>Bacteroidota</taxon>
        <taxon>Saprospiria</taxon>
        <taxon>Saprospirales</taxon>
        <taxon>Saprospiraceae</taxon>
        <taxon>Aureispira</taxon>
        <taxon>environmental samples</taxon>
    </lineage>
</organism>
<dbReference type="AlphaFoldDB" id="A0A6S6SB17"/>
<sequence>MKLSYYLSWLLLFVVVSMQGQDLKQSIYFESADYQLKTEEIQILDAFLKSLPLNWSSYDFLLVGHTDNIGKADYNQKLSQNRCKTIKDYLLQKGFAPSQIGYEGKGYESPIASNETNKGKAKNRRVELITMKRGTFSEAPFQVPTELVEFEAKEGLTYTYERSGTVIRIAKDALVYADGSPVEGIVDFSYREFRDAADFIATDIPMLYDHQHQFESAGMFEMLASQDGIEVFVKEAAYVDVDFNLTNDKLEGLSFFEYQNNKWSNLGVLDRTTQENTFEVNNPCRPIYRYKMPPLQDTFQMFLNAMNAGYQLAQEANFEQFYRLGFKTLQERFEDIHYAETQFLHHKVDKIDWNAVAESDKSMGVQFSYNKDYKQLDPRMIHIKLPEGLWMKFRKTNLMRRLPEMQDLIKRAWMVLPKGKQRPLARVKALQLLEGEYMDIRISYIGEHNFQFILKGIGVYDTLVVQPVFVGQEKKKKEATCIALIEAYDQKFKKRSKRFDEKIAFYEANWNYFLAFSKSIMPVKEQCKGINNWLKFFGKNQHIMKARYYPYTGLAGNTDSLQTLMTKAVAGTPIRLQNFAFKEPPSILHRLKLSGFGTFNCDAIQRLGPERISVEAEFLAEDGSSIDAKVINIIDCKINSILRLVGGNKIRYNPTRETKIVIVDYFGDSYFINAKELQVNYGQKPDKFRLNAVLIQQKNTDAIRGAIAGR</sequence>
<dbReference type="PRINTS" id="PR01021">
    <property type="entry name" value="OMPADOMAIN"/>
</dbReference>
<proteinExistence type="predicted"/>
<dbReference type="PANTHER" id="PTHR30329:SF21">
    <property type="entry name" value="LIPOPROTEIN YIAD-RELATED"/>
    <property type="match status" value="1"/>
</dbReference>
<evidence type="ECO:0000313" key="6">
    <source>
        <dbReference type="EMBL" id="CAA6802284.1"/>
    </source>
</evidence>
<dbReference type="SUPFAM" id="SSF103088">
    <property type="entry name" value="OmpA-like"/>
    <property type="match status" value="1"/>
</dbReference>
<dbReference type="InterPro" id="IPR050330">
    <property type="entry name" value="Bact_OuterMem_StrucFunc"/>
</dbReference>
<dbReference type="GO" id="GO:0009279">
    <property type="term" value="C:cell outer membrane"/>
    <property type="evidence" value="ECO:0007669"/>
    <property type="project" value="UniProtKB-SubCell"/>
</dbReference>
<evidence type="ECO:0000256" key="4">
    <source>
        <dbReference type="PROSITE-ProRule" id="PRU00473"/>
    </source>
</evidence>